<organism evidence="11 12">
    <name type="scientific">Helobdella robusta</name>
    <name type="common">Californian leech</name>
    <dbReference type="NCBI Taxonomy" id="6412"/>
    <lineage>
        <taxon>Eukaryota</taxon>
        <taxon>Metazoa</taxon>
        <taxon>Spiralia</taxon>
        <taxon>Lophotrochozoa</taxon>
        <taxon>Annelida</taxon>
        <taxon>Clitellata</taxon>
        <taxon>Hirudinea</taxon>
        <taxon>Rhynchobdellida</taxon>
        <taxon>Glossiphoniidae</taxon>
        <taxon>Helobdella</taxon>
    </lineage>
</organism>
<evidence type="ECO:0000256" key="5">
    <source>
        <dbReference type="ARBA" id="ARBA00023145"/>
    </source>
</evidence>
<dbReference type="InterPro" id="IPR000668">
    <property type="entry name" value="Peptidase_C1A_C"/>
</dbReference>
<evidence type="ECO:0000313" key="12">
    <source>
        <dbReference type="Proteomes" id="UP000015101"/>
    </source>
</evidence>
<evidence type="ECO:0000256" key="2">
    <source>
        <dbReference type="ARBA" id="ARBA00022670"/>
    </source>
</evidence>
<comment type="similarity">
    <text evidence="1">Belongs to the peptidase C1 family.</text>
</comment>
<evidence type="ECO:0008006" key="13">
    <source>
        <dbReference type="Google" id="ProtNLM"/>
    </source>
</evidence>
<dbReference type="GO" id="GO:0005764">
    <property type="term" value="C:lysosome"/>
    <property type="evidence" value="ECO:0000318"/>
    <property type="project" value="GO_Central"/>
</dbReference>
<proteinExistence type="inferred from homology"/>
<dbReference type="InterPro" id="IPR039417">
    <property type="entry name" value="Peptidase_C1A_papain-like"/>
</dbReference>
<dbReference type="InParanoid" id="T1G9A2"/>
<dbReference type="OrthoDB" id="10253408at2759"/>
<feature type="signal peptide" evidence="7">
    <location>
        <begin position="1"/>
        <end position="15"/>
    </location>
</feature>
<dbReference type="GO" id="GO:0004197">
    <property type="term" value="F:cysteine-type endopeptidase activity"/>
    <property type="evidence" value="ECO:0000318"/>
    <property type="project" value="GO_Central"/>
</dbReference>
<dbReference type="InterPro" id="IPR000169">
    <property type="entry name" value="Pept_cys_AS"/>
</dbReference>
<dbReference type="Pfam" id="PF00112">
    <property type="entry name" value="Peptidase_C1"/>
    <property type="match status" value="1"/>
</dbReference>
<dbReference type="PROSITE" id="PS00139">
    <property type="entry name" value="THIOL_PROTEASE_CYS"/>
    <property type="match status" value="1"/>
</dbReference>
<evidence type="ECO:0000256" key="3">
    <source>
        <dbReference type="ARBA" id="ARBA00022801"/>
    </source>
</evidence>
<dbReference type="Proteomes" id="UP000015101">
    <property type="component" value="Unassembled WGS sequence"/>
</dbReference>
<dbReference type="CDD" id="cd02248">
    <property type="entry name" value="Peptidase_C1A"/>
    <property type="match status" value="1"/>
</dbReference>
<keyword evidence="5" id="KW-0865">Zymogen</keyword>
<dbReference type="InterPro" id="IPR013128">
    <property type="entry name" value="Peptidase_C1A"/>
</dbReference>
<reference evidence="10 12" key="2">
    <citation type="journal article" date="2013" name="Nature">
        <title>Insights into bilaterian evolution from three spiralian genomes.</title>
        <authorList>
            <person name="Simakov O."/>
            <person name="Marletaz F."/>
            <person name="Cho S.J."/>
            <person name="Edsinger-Gonzales E."/>
            <person name="Havlak P."/>
            <person name="Hellsten U."/>
            <person name="Kuo D.H."/>
            <person name="Larsson T."/>
            <person name="Lv J."/>
            <person name="Arendt D."/>
            <person name="Savage R."/>
            <person name="Osoegawa K."/>
            <person name="de Jong P."/>
            <person name="Grimwood J."/>
            <person name="Chapman J.A."/>
            <person name="Shapiro H."/>
            <person name="Aerts A."/>
            <person name="Otillar R.P."/>
            <person name="Terry A.Y."/>
            <person name="Boore J.L."/>
            <person name="Grigoriev I.V."/>
            <person name="Lindberg D.R."/>
            <person name="Seaver E.C."/>
            <person name="Weisblat D.A."/>
            <person name="Putnam N.H."/>
            <person name="Rokhsar D.S."/>
        </authorList>
    </citation>
    <scope>NUCLEOTIDE SEQUENCE</scope>
</reference>
<keyword evidence="7" id="KW-0732">Signal</keyword>
<dbReference type="SMART" id="SM00848">
    <property type="entry name" value="Inhibitor_I29"/>
    <property type="match status" value="1"/>
</dbReference>
<dbReference type="RefSeq" id="XP_009029099.1">
    <property type="nucleotide sequence ID" value="XM_009030851.1"/>
</dbReference>
<feature type="domain" description="Cathepsin propeptide inhibitor" evidence="9">
    <location>
        <begin position="41"/>
        <end position="101"/>
    </location>
</feature>
<dbReference type="OMA" id="QAFHYII"/>
<accession>T1G9A2</accession>
<dbReference type="InterPro" id="IPR038765">
    <property type="entry name" value="Papain-like_cys_pep_sf"/>
</dbReference>
<evidence type="ECO:0000313" key="10">
    <source>
        <dbReference type="EMBL" id="ESN92800.1"/>
    </source>
</evidence>
<evidence type="ECO:0000256" key="1">
    <source>
        <dbReference type="ARBA" id="ARBA00008455"/>
    </source>
</evidence>
<keyword evidence="2" id="KW-0645">Protease</keyword>
<dbReference type="SUPFAM" id="SSF54001">
    <property type="entry name" value="Cysteine proteinases"/>
    <property type="match status" value="1"/>
</dbReference>
<protein>
    <recommendedName>
        <fullName evidence="13">Cathepsin L</fullName>
    </recommendedName>
</protein>
<dbReference type="GO" id="GO:0051603">
    <property type="term" value="P:proteolysis involved in protein catabolic process"/>
    <property type="evidence" value="ECO:0000318"/>
    <property type="project" value="GO_Central"/>
</dbReference>
<dbReference type="KEGG" id="hro:HELRODRAFT_96079"/>
<dbReference type="EnsemblMetazoa" id="HelroT96079">
    <property type="protein sequence ID" value="HelroP96079"/>
    <property type="gene ID" value="HelroG96079"/>
</dbReference>
<dbReference type="Gene3D" id="3.90.70.10">
    <property type="entry name" value="Cysteine proteinases"/>
    <property type="match status" value="1"/>
</dbReference>
<keyword evidence="4" id="KW-0788">Thiol protease</keyword>
<reference evidence="12" key="1">
    <citation type="submission" date="2012-12" db="EMBL/GenBank/DDBJ databases">
        <authorList>
            <person name="Hellsten U."/>
            <person name="Grimwood J."/>
            <person name="Chapman J.A."/>
            <person name="Shapiro H."/>
            <person name="Aerts A."/>
            <person name="Otillar R.P."/>
            <person name="Terry A.Y."/>
            <person name="Boore J.L."/>
            <person name="Simakov O."/>
            <person name="Marletaz F."/>
            <person name="Cho S.-J."/>
            <person name="Edsinger-Gonzales E."/>
            <person name="Havlak P."/>
            <person name="Kuo D.-H."/>
            <person name="Larsson T."/>
            <person name="Lv J."/>
            <person name="Arendt D."/>
            <person name="Savage R."/>
            <person name="Osoegawa K."/>
            <person name="de Jong P."/>
            <person name="Lindberg D.R."/>
            <person name="Seaver E.C."/>
            <person name="Weisblat D.A."/>
            <person name="Putnam N.H."/>
            <person name="Grigoriev I.V."/>
            <person name="Rokhsar D.S."/>
        </authorList>
    </citation>
    <scope>NUCLEOTIDE SEQUENCE</scope>
</reference>
<gene>
    <name evidence="11" type="primary">20217649</name>
    <name evidence="10" type="ORF">HELRODRAFT_96079</name>
</gene>
<dbReference type="FunFam" id="3.90.70.10:FF:000352">
    <property type="entry name" value="Uncharacterized protein"/>
    <property type="match status" value="1"/>
</dbReference>
<dbReference type="InterPro" id="IPR025660">
    <property type="entry name" value="Pept_his_AS"/>
</dbReference>
<evidence type="ECO:0000259" key="9">
    <source>
        <dbReference type="SMART" id="SM00848"/>
    </source>
</evidence>
<evidence type="ECO:0000256" key="4">
    <source>
        <dbReference type="ARBA" id="ARBA00022807"/>
    </source>
</evidence>
<name>T1G9A2_HELRO</name>
<evidence type="ECO:0000313" key="11">
    <source>
        <dbReference type="EnsemblMetazoa" id="HelroP96079"/>
    </source>
</evidence>
<dbReference type="PRINTS" id="PR00705">
    <property type="entry name" value="PAPAIN"/>
</dbReference>
<feature type="domain" description="Peptidase C1A papain C-terminal" evidence="8">
    <location>
        <begin position="129"/>
        <end position="344"/>
    </location>
</feature>
<dbReference type="FunCoup" id="T1G9A2">
    <property type="interactions" value="209"/>
</dbReference>
<dbReference type="CTD" id="20217649"/>
<dbReference type="STRING" id="6412.T1G9A2"/>
<dbReference type="InterPro" id="IPR013201">
    <property type="entry name" value="Prot_inhib_I29"/>
</dbReference>
<feature type="chain" id="PRO_5011952300" description="Cathepsin L" evidence="7">
    <location>
        <begin position="16"/>
        <end position="345"/>
    </location>
</feature>
<dbReference type="PANTHER" id="PTHR12411">
    <property type="entry name" value="CYSTEINE PROTEASE FAMILY C1-RELATED"/>
    <property type="match status" value="1"/>
</dbReference>
<evidence type="ECO:0000256" key="7">
    <source>
        <dbReference type="SAM" id="SignalP"/>
    </source>
</evidence>
<dbReference type="SMART" id="SM00645">
    <property type="entry name" value="Pept_C1"/>
    <property type="match status" value="1"/>
</dbReference>
<dbReference type="GeneID" id="20217649"/>
<evidence type="ECO:0000259" key="8">
    <source>
        <dbReference type="SMART" id="SM00645"/>
    </source>
</evidence>
<sequence>MFKLIILSLFSAVLARNIYWQNERDNLRSNLQEVLDVEVEWMKFKSLHNKVYANEEEEDLRKKIFGMNHRFIMDHNQLHEKGERSFTVGINQFADMTVHEFKETMNGLKINVERARGSTYLSPNINMTLPTEVDWRKKGLVTQVKDQSYCGSCWAFSTTGSLEGQHMRKTGELVELSEQNLVDCTVSYGNNGCLGGYMDNAFKYIKDNKGIDTETTYPYEALDKKCRFKKNKIGATVTGFVDIPEDSEEKLQEALATVGPVSVAIDASHKSFMFYKSGVYDEPECNPEHLNHAVLAVGYGSIEGKDYYIVKNSWATSWGDKGYVYMSRNKENQCGIANMASYPLV</sequence>
<reference evidence="11" key="3">
    <citation type="submission" date="2015-06" db="UniProtKB">
        <authorList>
            <consortium name="EnsemblMetazoa"/>
        </authorList>
    </citation>
    <scope>IDENTIFICATION</scope>
</reference>
<dbReference type="eggNOG" id="KOG1543">
    <property type="taxonomic scope" value="Eukaryota"/>
</dbReference>
<keyword evidence="3" id="KW-0378">Hydrolase</keyword>
<dbReference type="PROSITE" id="PS00639">
    <property type="entry name" value="THIOL_PROTEASE_HIS"/>
    <property type="match status" value="1"/>
</dbReference>
<dbReference type="EMBL" id="AMQM01001882">
    <property type="status" value="NOT_ANNOTATED_CDS"/>
    <property type="molecule type" value="Genomic_DNA"/>
</dbReference>
<keyword evidence="6" id="KW-1015">Disulfide bond</keyword>
<dbReference type="GO" id="GO:0005615">
    <property type="term" value="C:extracellular space"/>
    <property type="evidence" value="ECO:0000318"/>
    <property type="project" value="GO_Central"/>
</dbReference>
<keyword evidence="12" id="KW-1185">Reference proteome</keyword>
<evidence type="ECO:0000256" key="6">
    <source>
        <dbReference type="ARBA" id="ARBA00023157"/>
    </source>
</evidence>
<dbReference type="Pfam" id="PF08246">
    <property type="entry name" value="Inhibitor_I29"/>
    <property type="match status" value="1"/>
</dbReference>
<dbReference type="AlphaFoldDB" id="T1G9A2"/>
<dbReference type="HOGENOM" id="CLU_012184_1_2_1"/>
<dbReference type="EMBL" id="KB097639">
    <property type="protein sequence ID" value="ESN92800.1"/>
    <property type="molecule type" value="Genomic_DNA"/>
</dbReference>